<keyword evidence="2" id="KW-0560">Oxidoreductase</keyword>
<evidence type="ECO:0000256" key="3">
    <source>
        <dbReference type="ARBA" id="ARBA00023004"/>
    </source>
</evidence>
<evidence type="ECO:0000256" key="2">
    <source>
        <dbReference type="ARBA" id="ARBA00023002"/>
    </source>
</evidence>
<dbReference type="Proteomes" id="UP000095282">
    <property type="component" value="Unplaced"/>
</dbReference>
<feature type="region of interest" description="Disordered" evidence="6">
    <location>
        <begin position="198"/>
        <end position="259"/>
    </location>
</feature>
<keyword evidence="5" id="KW-0804">Transcription</keyword>
<sequence length="720" mass="82142">MNNTTPLSKSVGEDLFTLSEIQEKITMAMHYLVTEGKEVKKNVAVNTHFEYVKLSIELLTKVNESHGVNDQFEQLLESLLEKTTACSFLTPFMSVIRKNNKLWCAAIEKENKLLVESIMKLKEKISLRNALVPIGPTPPLPTPPLLRAPSTSQHNVQGTSQQMGVMPPPRLRNMPSEENPTEKINNLRTAAESHIQRGVQLWENDKENRQPKENENRKDGQGPSVSEQPEEEDVEQPGPSNRRQVPRPLPSRSRKPSTREEFYRILAETQATKQFINVFAANEKTMGSNGKCTLYVVIESGHDFAKIKDPLSRIHLIRNIEGLGLKVPCINMDNVRDFMGDLTAKRTLINSVNQNTVQMSFQKFLDLIALKSNKTGIYNCLSFEFSKSQNGSRLTENFEFPFIVRQKSLVFQLEKALQSEKVSLESKMEEDTLTEEEKQAVENRLLKIGMMVERLPRHEKYLIISMANSLTDVHVDFSASSVFYHVLQGQKVFYVAPPTTENIAIYEDFQLNYGEKRENKKWIGQELQQHWERIQINPGETAIIPAGYIHFVFTPMDSIVIGGNFLVEEFAEIQFKFTRMEERCVQLKTTDQSNLYESFWNLIYSYAENVLLQKIMVANENESSDESLQQTAELFVKEMEESQKAADWYTDEEKKTIIENLKNAISYSNPRATTSNNIPHASMKRDQERNAFPENDEGSSSNLAAPPPKRRAAVKSGLSS</sequence>
<dbReference type="PANTHER" id="PTHR23123">
    <property type="entry name" value="PHD/F-BOX CONTAINING PROTEIN"/>
    <property type="match status" value="1"/>
</dbReference>
<reference evidence="9" key="1">
    <citation type="submission" date="2016-11" db="UniProtKB">
        <authorList>
            <consortium name="WormBaseParasite"/>
        </authorList>
    </citation>
    <scope>IDENTIFICATION</scope>
</reference>
<dbReference type="PROSITE" id="PS51184">
    <property type="entry name" value="JMJC"/>
    <property type="match status" value="1"/>
</dbReference>
<dbReference type="STRING" id="1561998.A0A1I7U0N5"/>
<dbReference type="GO" id="GO:0016491">
    <property type="term" value="F:oxidoreductase activity"/>
    <property type="evidence" value="ECO:0007669"/>
    <property type="project" value="UniProtKB-KW"/>
</dbReference>
<proteinExistence type="predicted"/>
<feature type="compositionally biased region" description="Basic and acidic residues" evidence="6">
    <location>
        <begin position="203"/>
        <end position="220"/>
    </location>
</feature>
<feature type="compositionally biased region" description="Polar residues" evidence="6">
    <location>
        <begin position="668"/>
        <end position="679"/>
    </location>
</feature>
<feature type="region of interest" description="Disordered" evidence="6">
    <location>
        <begin position="148"/>
        <end position="181"/>
    </location>
</feature>
<name>A0A1I7U0N5_9PELO</name>
<dbReference type="eggNOG" id="KOG1633">
    <property type="taxonomic scope" value="Eukaryota"/>
</dbReference>
<dbReference type="Pfam" id="PF02373">
    <property type="entry name" value="JmjC"/>
    <property type="match status" value="1"/>
</dbReference>
<dbReference type="AlphaFoldDB" id="A0A1I7U0N5"/>
<dbReference type="GO" id="GO:0046872">
    <property type="term" value="F:metal ion binding"/>
    <property type="evidence" value="ECO:0007669"/>
    <property type="project" value="UniProtKB-KW"/>
</dbReference>
<dbReference type="Gene3D" id="2.60.120.650">
    <property type="entry name" value="Cupin"/>
    <property type="match status" value="1"/>
</dbReference>
<protein>
    <submittedName>
        <fullName evidence="9">JmjC domain-containing protein</fullName>
    </submittedName>
</protein>
<evidence type="ECO:0000256" key="6">
    <source>
        <dbReference type="SAM" id="MobiDB-lite"/>
    </source>
</evidence>
<evidence type="ECO:0000256" key="4">
    <source>
        <dbReference type="ARBA" id="ARBA00023015"/>
    </source>
</evidence>
<keyword evidence="4" id="KW-0805">Transcription regulation</keyword>
<dbReference type="InterPro" id="IPR050690">
    <property type="entry name" value="JHDM1_Histone_Demethylase"/>
</dbReference>
<accession>A0A1I7U0N5</accession>
<evidence type="ECO:0000313" key="9">
    <source>
        <dbReference type="WBParaSite" id="Csp11.Scaffold629.g13675.t1"/>
    </source>
</evidence>
<dbReference type="SMART" id="SM00558">
    <property type="entry name" value="JmjC"/>
    <property type="match status" value="1"/>
</dbReference>
<evidence type="ECO:0000313" key="8">
    <source>
        <dbReference type="Proteomes" id="UP000095282"/>
    </source>
</evidence>
<organism evidence="8 9">
    <name type="scientific">Caenorhabditis tropicalis</name>
    <dbReference type="NCBI Taxonomy" id="1561998"/>
    <lineage>
        <taxon>Eukaryota</taxon>
        <taxon>Metazoa</taxon>
        <taxon>Ecdysozoa</taxon>
        <taxon>Nematoda</taxon>
        <taxon>Chromadorea</taxon>
        <taxon>Rhabditida</taxon>
        <taxon>Rhabditina</taxon>
        <taxon>Rhabditomorpha</taxon>
        <taxon>Rhabditoidea</taxon>
        <taxon>Rhabditidae</taxon>
        <taxon>Peloderinae</taxon>
        <taxon>Caenorhabditis</taxon>
    </lineage>
</organism>
<feature type="domain" description="JmjC" evidence="7">
    <location>
        <begin position="425"/>
        <end position="582"/>
    </location>
</feature>
<feature type="region of interest" description="Disordered" evidence="6">
    <location>
        <begin position="668"/>
        <end position="720"/>
    </location>
</feature>
<feature type="compositionally biased region" description="Polar residues" evidence="6">
    <location>
        <begin position="149"/>
        <end position="163"/>
    </location>
</feature>
<keyword evidence="3" id="KW-0408">Iron</keyword>
<dbReference type="SUPFAM" id="SSF51197">
    <property type="entry name" value="Clavaminate synthase-like"/>
    <property type="match status" value="1"/>
</dbReference>
<dbReference type="WBParaSite" id="Csp11.Scaffold629.g13675.t1">
    <property type="protein sequence ID" value="Csp11.Scaffold629.g13675.t1"/>
    <property type="gene ID" value="Csp11.Scaffold629.g13675"/>
</dbReference>
<evidence type="ECO:0000259" key="7">
    <source>
        <dbReference type="PROSITE" id="PS51184"/>
    </source>
</evidence>
<keyword evidence="1" id="KW-0479">Metal-binding</keyword>
<evidence type="ECO:0000256" key="5">
    <source>
        <dbReference type="ARBA" id="ARBA00023163"/>
    </source>
</evidence>
<evidence type="ECO:0000256" key="1">
    <source>
        <dbReference type="ARBA" id="ARBA00022723"/>
    </source>
</evidence>
<keyword evidence="8" id="KW-1185">Reference proteome</keyword>
<dbReference type="InterPro" id="IPR003347">
    <property type="entry name" value="JmjC_dom"/>
</dbReference>